<evidence type="ECO:0008006" key="4">
    <source>
        <dbReference type="Google" id="ProtNLM"/>
    </source>
</evidence>
<keyword evidence="1" id="KW-0812">Transmembrane</keyword>
<protein>
    <recommendedName>
        <fullName evidence="4">Peptidase MA superfamily protein</fullName>
    </recommendedName>
</protein>
<keyword evidence="3" id="KW-1185">Reference proteome</keyword>
<reference evidence="3" key="1">
    <citation type="journal article" date="2019" name="Int. J. Syst. Evol. Microbiol.">
        <title>The Global Catalogue of Microorganisms (GCM) 10K type strain sequencing project: providing services to taxonomists for standard genome sequencing and annotation.</title>
        <authorList>
            <consortium name="The Broad Institute Genomics Platform"/>
            <consortium name="The Broad Institute Genome Sequencing Center for Infectious Disease"/>
            <person name="Wu L."/>
            <person name="Ma J."/>
        </authorList>
    </citation>
    <scope>NUCLEOTIDE SEQUENCE [LARGE SCALE GENOMIC DNA]</scope>
    <source>
        <strain evidence="3">CCM 7132</strain>
    </source>
</reference>
<evidence type="ECO:0000313" key="2">
    <source>
        <dbReference type="EMBL" id="GGC27374.1"/>
    </source>
</evidence>
<comment type="caution">
    <text evidence="2">The sequence shown here is derived from an EMBL/GenBank/DDBJ whole genome shotgun (WGS) entry which is preliminary data.</text>
</comment>
<evidence type="ECO:0000256" key="1">
    <source>
        <dbReference type="SAM" id="Phobius"/>
    </source>
</evidence>
<dbReference type="Proteomes" id="UP000637769">
    <property type="component" value="Unassembled WGS sequence"/>
</dbReference>
<sequence length="251" mass="28756">MKRPSLKKSRGAVCRVGLSLTGALGLYIAILAYPQPAFAYRLHYRQFDIWSDRPIDDPISAVLDDATRRLQTSILYTPEQRFHVFICNTRWRLQLYGIFHPRVGGIVIAPLTSNIYLREADIARNRIIPPVAGPMLDAKERPLAYYITHEATHVMQGRAFGRFFALIHPAWLNEGYADLVGKGGDFDLRDNLARYQAHDPLMDVARSGLYRRYHLEVAWMLEHDAVPLRMLYAHPPAEKKLLARLAKVRLP</sequence>
<name>A0ABQ1LP05_9PROT</name>
<accession>A0ABQ1LP05</accession>
<dbReference type="EMBL" id="BMCH01000002">
    <property type="protein sequence ID" value="GGC27374.1"/>
    <property type="molecule type" value="Genomic_DNA"/>
</dbReference>
<keyword evidence="1" id="KW-1133">Transmembrane helix</keyword>
<organism evidence="2 3">
    <name type="scientific">Asaia siamensis</name>
    <dbReference type="NCBI Taxonomy" id="110479"/>
    <lineage>
        <taxon>Bacteria</taxon>
        <taxon>Pseudomonadati</taxon>
        <taxon>Pseudomonadota</taxon>
        <taxon>Alphaproteobacteria</taxon>
        <taxon>Acetobacterales</taxon>
        <taxon>Acetobacteraceae</taxon>
        <taxon>Asaia</taxon>
    </lineage>
</organism>
<keyword evidence="1" id="KW-0472">Membrane</keyword>
<feature type="transmembrane region" description="Helical" evidence="1">
    <location>
        <begin position="12"/>
        <end position="33"/>
    </location>
</feature>
<evidence type="ECO:0000313" key="3">
    <source>
        <dbReference type="Proteomes" id="UP000637769"/>
    </source>
</evidence>
<gene>
    <name evidence="2" type="ORF">GCM10007207_11050</name>
</gene>
<proteinExistence type="predicted"/>